<reference evidence="2 3" key="1">
    <citation type="submission" date="2024-06" db="EMBL/GenBank/DDBJ databases">
        <title>Genomic Encyclopedia of Type Strains, Phase IV (KMG-IV): sequencing the most valuable type-strain genomes for metagenomic binning, comparative biology and taxonomic classification.</title>
        <authorList>
            <person name="Goeker M."/>
        </authorList>
    </citation>
    <scope>NUCLEOTIDE SEQUENCE [LARGE SCALE GENOMIC DNA]</scope>
    <source>
        <strain evidence="2 3">DSM 100022</strain>
    </source>
</reference>
<evidence type="ECO:0000313" key="3">
    <source>
        <dbReference type="Proteomes" id="UP001549204"/>
    </source>
</evidence>
<feature type="region of interest" description="Disordered" evidence="1">
    <location>
        <begin position="100"/>
        <end position="145"/>
    </location>
</feature>
<protein>
    <submittedName>
        <fullName evidence="2">Uncharacterized protein</fullName>
    </submittedName>
</protein>
<comment type="caution">
    <text evidence="2">The sequence shown here is derived from an EMBL/GenBank/DDBJ whole genome shotgun (WGS) entry which is preliminary data.</text>
</comment>
<gene>
    <name evidence="2" type="ORF">ABID19_006746</name>
</gene>
<evidence type="ECO:0000256" key="1">
    <source>
        <dbReference type="SAM" id="MobiDB-lite"/>
    </source>
</evidence>
<dbReference type="EMBL" id="JBEPMC010000021">
    <property type="protein sequence ID" value="MET3583681.1"/>
    <property type="molecule type" value="Genomic_DNA"/>
</dbReference>
<dbReference type="Proteomes" id="UP001549204">
    <property type="component" value="Unassembled WGS sequence"/>
</dbReference>
<proteinExistence type="predicted"/>
<evidence type="ECO:0000313" key="2">
    <source>
        <dbReference type="EMBL" id="MET3583681.1"/>
    </source>
</evidence>
<sequence>MQKSENCLPGEHFVGCRRHRAGLLRSCNRACRLLYMYPHWSTTRLGSFPPALKPGNASRTCLKFSSIPAGPRCFPPNEGGLSPGLPGASPAGSHARDIGANVAANDTNPRDRVQLPKSERRRLEQDSRRNLHGRYHSHRAPDSSRACLEGPNQAYGCLHDRRCLLKPIAFKSDPSSGRLT</sequence>
<accession>A0ABV2GZG7</accession>
<name>A0ABV2GZG7_9HYPH</name>
<feature type="compositionally biased region" description="Basic and acidic residues" evidence="1">
    <location>
        <begin position="108"/>
        <end position="129"/>
    </location>
</feature>
<keyword evidence="3" id="KW-1185">Reference proteome</keyword>
<organism evidence="2 3">
    <name type="scientific">Mesorhizobium robiniae</name>
    <dbReference type="NCBI Taxonomy" id="559315"/>
    <lineage>
        <taxon>Bacteria</taxon>
        <taxon>Pseudomonadati</taxon>
        <taxon>Pseudomonadota</taxon>
        <taxon>Alphaproteobacteria</taxon>
        <taxon>Hyphomicrobiales</taxon>
        <taxon>Phyllobacteriaceae</taxon>
        <taxon>Mesorhizobium</taxon>
    </lineage>
</organism>